<reference evidence="1" key="1">
    <citation type="journal article" date="2015" name="Nature">
        <title>Complex archaea that bridge the gap between prokaryotes and eukaryotes.</title>
        <authorList>
            <person name="Spang A."/>
            <person name="Saw J.H."/>
            <person name="Jorgensen S.L."/>
            <person name="Zaremba-Niedzwiedzka K."/>
            <person name="Martijn J."/>
            <person name="Lind A.E."/>
            <person name="van Eijk R."/>
            <person name="Schleper C."/>
            <person name="Guy L."/>
            <person name="Ettema T.J."/>
        </authorList>
    </citation>
    <scope>NUCLEOTIDE SEQUENCE</scope>
</reference>
<comment type="caution">
    <text evidence="1">The sequence shown here is derived from an EMBL/GenBank/DDBJ whole genome shotgun (WGS) entry which is preliminary data.</text>
</comment>
<organism evidence="1">
    <name type="scientific">marine sediment metagenome</name>
    <dbReference type="NCBI Taxonomy" id="412755"/>
    <lineage>
        <taxon>unclassified sequences</taxon>
        <taxon>metagenomes</taxon>
        <taxon>ecological metagenomes</taxon>
    </lineage>
</organism>
<protein>
    <submittedName>
        <fullName evidence="1">Uncharacterized protein</fullName>
    </submittedName>
</protein>
<accession>A0A0F9GWF1</accession>
<dbReference type="AlphaFoldDB" id="A0A0F9GWF1"/>
<sequence length="55" mass="6559">MSRPVVHYLVVWRGFFDVPCNCFHFVPVEMGVSQNPDEVTCRRCRRTKVFREAQK</sequence>
<gene>
    <name evidence="1" type="ORF">LCGC14_2072200</name>
</gene>
<name>A0A0F9GWF1_9ZZZZ</name>
<proteinExistence type="predicted"/>
<evidence type="ECO:0000313" key="1">
    <source>
        <dbReference type="EMBL" id="KKL73705.1"/>
    </source>
</evidence>
<dbReference type="EMBL" id="LAZR01024879">
    <property type="protein sequence ID" value="KKL73705.1"/>
    <property type="molecule type" value="Genomic_DNA"/>
</dbReference>